<evidence type="ECO:0000256" key="1">
    <source>
        <dbReference type="ARBA" id="ARBA00010424"/>
    </source>
</evidence>
<evidence type="ECO:0000313" key="2">
    <source>
        <dbReference type="EMBL" id="TCP63875.1"/>
    </source>
</evidence>
<evidence type="ECO:0000313" key="3">
    <source>
        <dbReference type="Proteomes" id="UP000294813"/>
    </source>
</evidence>
<dbReference type="EMBL" id="SLXT01000014">
    <property type="protein sequence ID" value="TCP63875.1"/>
    <property type="molecule type" value="Genomic_DNA"/>
</dbReference>
<keyword evidence="3" id="KW-1185">Reference proteome</keyword>
<dbReference type="RefSeq" id="WP_131919423.1">
    <property type="nucleotide sequence ID" value="NZ_JAOQNU010000013.1"/>
</dbReference>
<proteinExistence type="inferred from homology"/>
<name>A0A4R2RXN2_9FIRM</name>
<dbReference type="Gene3D" id="3.20.20.70">
    <property type="entry name" value="Aldolase class I"/>
    <property type="match status" value="1"/>
</dbReference>
<comment type="caution">
    <text evidence="2">The sequence shown here is derived from an EMBL/GenBank/DDBJ whole genome shotgun (WGS) entry which is preliminary data.</text>
</comment>
<reference evidence="2 3" key="1">
    <citation type="submission" date="2019-03" db="EMBL/GenBank/DDBJ databases">
        <title>Genomic Encyclopedia of Type Strains, Phase IV (KMG-IV): sequencing the most valuable type-strain genomes for metagenomic binning, comparative biology and taxonomic classification.</title>
        <authorList>
            <person name="Goeker M."/>
        </authorList>
    </citation>
    <scope>NUCLEOTIDE SEQUENCE [LARGE SCALE GENOMIC DNA]</scope>
    <source>
        <strain evidence="2 3">DSM 11170</strain>
    </source>
</reference>
<protein>
    <submittedName>
        <fullName evidence="2">Phosphosulfolactate synthase</fullName>
    </submittedName>
</protein>
<organism evidence="2 3">
    <name type="scientific">Heliophilum fasciatum</name>
    <dbReference type="NCBI Taxonomy" id="35700"/>
    <lineage>
        <taxon>Bacteria</taxon>
        <taxon>Bacillati</taxon>
        <taxon>Bacillota</taxon>
        <taxon>Clostridia</taxon>
        <taxon>Eubacteriales</taxon>
        <taxon>Heliobacteriaceae</taxon>
        <taxon>Heliophilum</taxon>
    </lineage>
</organism>
<accession>A0A4R2RXN2</accession>
<dbReference type="InterPro" id="IPR003830">
    <property type="entry name" value="ComA_synth"/>
</dbReference>
<dbReference type="InterPro" id="IPR013785">
    <property type="entry name" value="Aldolase_TIM"/>
</dbReference>
<dbReference type="AlphaFoldDB" id="A0A4R2RXN2"/>
<dbReference type="SUPFAM" id="SSF102110">
    <property type="entry name" value="(2r)-phospho-3-sulfolactate synthase ComA"/>
    <property type="match status" value="1"/>
</dbReference>
<gene>
    <name evidence="2" type="ORF">EDD73_11422</name>
</gene>
<sequence>MVDYVGWPPVACWPLGHRLIKPRTQGMTMVFDKGIGLSAFRDLLEMAGAFIDWIKLGFASAALYPSWVVQQKVWVARMYGVEVYAGGTLGELAISQGKMDELMTALWQRDIRWLEISDGTIELAVSDRRRWIVKARERGFQVITEVGKKNPAKAPPIQVLVAQANADLTAGASYVIVEGRESGKGVNLFDQHGRLRMDDLEVMVSGITDPAKLIWEAPLKPQQCLLIERMGPNVNFGNIQPEEVFPLEALRCGLRSDTFAMALQRK</sequence>
<comment type="similarity">
    <text evidence="1">Belongs to the phosphosulfolactate synthase family.</text>
</comment>
<dbReference type="OrthoDB" id="7809088at2"/>
<dbReference type="Pfam" id="PF02679">
    <property type="entry name" value="ComA"/>
    <property type="match status" value="1"/>
</dbReference>
<dbReference type="Proteomes" id="UP000294813">
    <property type="component" value="Unassembled WGS sequence"/>
</dbReference>
<dbReference type="InterPro" id="IPR036112">
    <property type="entry name" value="ComA_synth_sf"/>
</dbReference>